<name>A0AAD8EB27_DIPPU</name>
<feature type="non-terminal residue" evidence="1">
    <location>
        <position position="1"/>
    </location>
</feature>
<evidence type="ECO:0000313" key="1">
    <source>
        <dbReference type="EMBL" id="KAJ9583334.1"/>
    </source>
</evidence>
<proteinExistence type="predicted"/>
<dbReference type="EMBL" id="JASPKZ010007615">
    <property type="protein sequence ID" value="KAJ9583334.1"/>
    <property type="molecule type" value="Genomic_DNA"/>
</dbReference>
<comment type="caution">
    <text evidence="1">The sequence shown here is derived from an EMBL/GenBank/DDBJ whole genome shotgun (WGS) entry which is preliminary data.</text>
</comment>
<sequence>FLQNSPLIVSLQPSTVGKWRKRLLDIEGCRKSNLLEGLALARMQKQRRELWRCSTLAHKNQPAKLHPVSSK</sequence>
<feature type="non-terminal residue" evidence="1">
    <location>
        <position position="71"/>
    </location>
</feature>
<reference evidence="1" key="2">
    <citation type="submission" date="2023-05" db="EMBL/GenBank/DDBJ databases">
        <authorList>
            <person name="Fouks B."/>
        </authorList>
    </citation>
    <scope>NUCLEOTIDE SEQUENCE</scope>
    <source>
        <strain evidence="1">Stay&amp;Tobe</strain>
        <tissue evidence="1">Testes</tissue>
    </source>
</reference>
<evidence type="ECO:0000313" key="2">
    <source>
        <dbReference type="Proteomes" id="UP001233999"/>
    </source>
</evidence>
<organism evidence="1 2">
    <name type="scientific">Diploptera punctata</name>
    <name type="common">Pacific beetle cockroach</name>
    <dbReference type="NCBI Taxonomy" id="6984"/>
    <lineage>
        <taxon>Eukaryota</taxon>
        <taxon>Metazoa</taxon>
        <taxon>Ecdysozoa</taxon>
        <taxon>Arthropoda</taxon>
        <taxon>Hexapoda</taxon>
        <taxon>Insecta</taxon>
        <taxon>Pterygota</taxon>
        <taxon>Neoptera</taxon>
        <taxon>Polyneoptera</taxon>
        <taxon>Dictyoptera</taxon>
        <taxon>Blattodea</taxon>
        <taxon>Blaberoidea</taxon>
        <taxon>Blaberidae</taxon>
        <taxon>Diplopterinae</taxon>
        <taxon>Diploptera</taxon>
    </lineage>
</organism>
<dbReference type="AlphaFoldDB" id="A0AAD8EB27"/>
<accession>A0AAD8EB27</accession>
<gene>
    <name evidence="1" type="ORF">L9F63_022323</name>
</gene>
<dbReference type="Proteomes" id="UP001233999">
    <property type="component" value="Unassembled WGS sequence"/>
</dbReference>
<reference evidence="1" key="1">
    <citation type="journal article" date="2023" name="IScience">
        <title>Live-bearing cockroach genome reveals convergent evolutionary mechanisms linked to viviparity in insects and beyond.</title>
        <authorList>
            <person name="Fouks B."/>
            <person name="Harrison M.C."/>
            <person name="Mikhailova A.A."/>
            <person name="Marchal E."/>
            <person name="English S."/>
            <person name="Carruthers M."/>
            <person name="Jennings E.C."/>
            <person name="Chiamaka E.L."/>
            <person name="Frigard R.A."/>
            <person name="Pippel M."/>
            <person name="Attardo G.M."/>
            <person name="Benoit J.B."/>
            <person name="Bornberg-Bauer E."/>
            <person name="Tobe S.S."/>
        </authorList>
    </citation>
    <scope>NUCLEOTIDE SEQUENCE</scope>
    <source>
        <strain evidence="1">Stay&amp;Tobe</strain>
    </source>
</reference>
<keyword evidence="2" id="KW-1185">Reference proteome</keyword>
<protein>
    <submittedName>
        <fullName evidence="1">Uncharacterized protein</fullName>
    </submittedName>
</protein>